<protein>
    <recommendedName>
        <fullName evidence="3">Spo0E like sporulation regulatory protein</fullName>
    </recommendedName>
</protein>
<reference evidence="1" key="1">
    <citation type="submission" date="2023-07" db="EMBL/GenBank/DDBJ databases">
        <title>Two novel species in the genus Flavivirga.</title>
        <authorList>
            <person name="Kwon K."/>
        </authorList>
    </citation>
    <scope>NUCLEOTIDE SEQUENCE</scope>
    <source>
        <strain evidence="1">KCTC 52353</strain>
    </source>
</reference>
<evidence type="ECO:0000313" key="2">
    <source>
        <dbReference type="Proteomes" id="UP001176883"/>
    </source>
</evidence>
<dbReference type="RefSeq" id="WP_303277979.1">
    <property type="nucleotide sequence ID" value="NZ_JAUOEK010000119.1"/>
</dbReference>
<proteinExistence type="predicted"/>
<dbReference type="Proteomes" id="UP001176883">
    <property type="component" value="Unassembled WGS sequence"/>
</dbReference>
<evidence type="ECO:0008006" key="3">
    <source>
        <dbReference type="Google" id="ProtNLM"/>
    </source>
</evidence>
<accession>A0ABT8WAW2</accession>
<keyword evidence="2" id="KW-1185">Reference proteome</keyword>
<comment type="caution">
    <text evidence="1">The sequence shown here is derived from an EMBL/GenBank/DDBJ whole genome shotgun (WGS) entry which is preliminary data.</text>
</comment>
<dbReference type="EMBL" id="JAUOEK010000119">
    <property type="protein sequence ID" value="MDO5970288.1"/>
    <property type="molecule type" value="Genomic_DNA"/>
</dbReference>
<sequence length="53" mass="6525">MEEINLIREKIRLIVKNLWDLEKGLYDPNYYEKSKVLSKKLNILIHKEKMMMM</sequence>
<organism evidence="1 2">
    <name type="scientific">Flavivirga aquimarina</name>
    <dbReference type="NCBI Taxonomy" id="2027862"/>
    <lineage>
        <taxon>Bacteria</taxon>
        <taxon>Pseudomonadati</taxon>
        <taxon>Bacteroidota</taxon>
        <taxon>Flavobacteriia</taxon>
        <taxon>Flavobacteriales</taxon>
        <taxon>Flavobacteriaceae</taxon>
        <taxon>Flavivirga</taxon>
    </lineage>
</organism>
<evidence type="ECO:0000313" key="1">
    <source>
        <dbReference type="EMBL" id="MDO5970288.1"/>
    </source>
</evidence>
<name>A0ABT8WAW2_9FLAO</name>
<gene>
    <name evidence="1" type="ORF">Q4Q35_10770</name>
</gene>